<sequence>MSESPSMPQSPESPTSWSEEEARGTNDTSVLGFVPEPQPEEQEEAERMAYDLNIEALRGQFYELTLSQKRFVAHIIRHLLAEFGMSFFGDVQEHD</sequence>
<evidence type="ECO:0000313" key="3">
    <source>
        <dbReference type="Proteomes" id="UP001383192"/>
    </source>
</evidence>
<name>A0AAW0BXX9_9AGAR</name>
<accession>A0AAW0BXX9</accession>
<dbReference type="AlphaFoldDB" id="A0AAW0BXX9"/>
<evidence type="ECO:0000256" key="1">
    <source>
        <dbReference type="SAM" id="MobiDB-lite"/>
    </source>
</evidence>
<dbReference type="Proteomes" id="UP001383192">
    <property type="component" value="Unassembled WGS sequence"/>
</dbReference>
<gene>
    <name evidence="2" type="ORF">VNI00_014002</name>
</gene>
<organism evidence="2 3">
    <name type="scientific">Paramarasmius palmivorus</name>
    <dbReference type="NCBI Taxonomy" id="297713"/>
    <lineage>
        <taxon>Eukaryota</taxon>
        <taxon>Fungi</taxon>
        <taxon>Dikarya</taxon>
        <taxon>Basidiomycota</taxon>
        <taxon>Agaricomycotina</taxon>
        <taxon>Agaricomycetes</taxon>
        <taxon>Agaricomycetidae</taxon>
        <taxon>Agaricales</taxon>
        <taxon>Marasmiineae</taxon>
        <taxon>Marasmiaceae</taxon>
        <taxon>Paramarasmius</taxon>
    </lineage>
</organism>
<reference evidence="2 3" key="1">
    <citation type="submission" date="2024-01" db="EMBL/GenBank/DDBJ databases">
        <title>A draft genome for a cacao thread blight-causing isolate of Paramarasmius palmivorus.</title>
        <authorList>
            <person name="Baruah I.K."/>
            <person name="Bukari Y."/>
            <person name="Amoako-Attah I."/>
            <person name="Meinhardt L.W."/>
            <person name="Bailey B.A."/>
            <person name="Cohen S.P."/>
        </authorList>
    </citation>
    <scope>NUCLEOTIDE SEQUENCE [LARGE SCALE GENOMIC DNA]</scope>
    <source>
        <strain evidence="2 3">GH-12</strain>
    </source>
</reference>
<comment type="caution">
    <text evidence="2">The sequence shown here is derived from an EMBL/GenBank/DDBJ whole genome shotgun (WGS) entry which is preliminary data.</text>
</comment>
<dbReference type="EMBL" id="JAYKXP010000074">
    <property type="protein sequence ID" value="KAK7030892.1"/>
    <property type="molecule type" value="Genomic_DNA"/>
</dbReference>
<protein>
    <submittedName>
        <fullName evidence="2">Uncharacterized protein</fullName>
    </submittedName>
</protein>
<evidence type="ECO:0000313" key="2">
    <source>
        <dbReference type="EMBL" id="KAK7030892.1"/>
    </source>
</evidence>
<keyword evidence="3" id="KW-1185">Reference proteome</keyword>
<feature type="compositionally biased region" description="Low complexity" evidence="1">
    <location>
        <begin position="1"/>
        <end position="17"/>
    </location>
</feature>
<feature type="region of interest" description="Disordered" evidence="1">
    <location>
        <begin position="1"/>
        <end position="45"/>
    </location>
</feature>
<proteinExistence type="predicted"/>